<dbReference type="PANTHER" id="PTHR23419">
    <property type="entry name" value="DIVALENT CATION TOLERANCE CUTA-RELATED"/>
    <property type="match status" value="1"/>
</dbReference>
<evidence type="ECO:0000256" key="1">
    <source>
        <dbReference type="ARBA" id="ARBA00010169"/>
    </source>
</evidence>
<dbReference type="Pfam" id="PF03091">
    <property type="entry name" value="CutA1"/>
    <property type="match status" value="1"/>
</dbReference>
<dbReference type="InterPro" id="IPR015867">
    <property type="entry name" value="N-reg_PII/ATP_PRibTrfase_C"/>
</dbReference>
<dbReference type="Gene3D" id="3.30.70.120">
    <property type="match status" value="1"/>
</dbReference>
<comment type="similarity">
    <text evidence="1">Belongs to the CutA family.</text>
</comment>
<proteinExistence type="inferred from homology"/>
<sequence length="112" mass="12537">MSTHYRLILCTCPDQNTALRLAEALVEERLAACASLVPGLTSVYRWDGRIQHDSEVLLLIKSVEACVEPLTERLRQLHPYDVPEIIALPIVSGSSDYLNWVSECVNAVERDS</sequence>
<gene>
    <name evidence="2" type="ORF">GJ668_13985</name>
</gene>
<dbReference type="GO" id="GO:0010038">
    <property type="term" value="P:response to metal ion"/>
    <property type="evidence" value="ECO:0007669"/>
    <property type="project" value="InterPro"/>
</dbReference>
<organism evidence="2 3">
    <name type="scientific">Allochromatium palmeri</name>
    <dbReference type="NCBI Taxonomy" id="231048"/>
    <lineage>
        <taxon>Bacteria</taxon>
        <taxon>Pseudomonadati</taxon>
        <taxon>Pseudomonadota</taxon>
        <taxon>Gammaproteobacteria</taxon>
        <taxon>Chromatiales</taxon>
        <taxon>Chromatiaceae</taxon>
        <taxon>Allochromatium</taxon>
    </lineage>
</organism>
<protein>
    <submittedName>
        <fullName evidence="2">Divalent cation tolerance protein CutA</fullName>
    </submittedName>
</protein>
<evidence type="ECO:0000313" key="2">
    <source>
        <dbReference type="EMBL" id="MTW22193.1"/>
    </source>
</evidence>
<dbReference type="InterPro" id="IPR011322">
    <property type="entry name" value="N-reg_PII-like_a/b"/>
</dbReference>
<dbReference type="GO" id="GO:0005507">
    <property type="term" value="F:copper ion binding"/>
    <property type="evidence" value="ECO:0007669"/>
    <property type="project" value="TreeGrafter"/>
</dbReference>
<dbReference type="RefSeq" id="WP_155450759.1">
    <property type="nucleotide sequence ID" value="NZ_WNKT01000033.1"/>
</dbReference>
<dbReference type="Proteomes" id="UP000434044">
    <property type="component" value="Unassembled WGS sequence"/>
</dbReference>
<dbReference type="OrthoDB" id="37622at2"/>
<keyword evidence="3" id="KW-1185">Reference proteome</keyword>
<name>A0A6N8ED72_9GAMM</name>
<dbReference type="AlphaFoldDB" id="A0A6N8ED72"/>
<reference evidence="2 3" key="1">
    <citation type="submission" date="2019-11" db="EMBL/GenBank/DDBJ databases">
        <title>Whole-genome sequence of the anaerobic purple sulfur bacterium Allochromatium palmeri DSM 15591.</title>
        <authorList>
            <person name="Kyndt J.A."/>
            <person name="Meyer T.E."/>
        </authorList>
    </citation>
    <scope>NUCLEOTIDE SEQUENCE [LARGE SCALE GENOMIC DNA]</scope>
    <source>
        <strain evidence="2 3">DSM 15591</strain>
    </source>
</reference>
<dbReference type="EMBL" id="WNKT01000033">
    <property type="protein sequence ID" value="MTW22193.1"/>
    <property type="molecule type" value="Genomic_DNA"/>
</dbReference>
<dbReference type="SUPFAM" id="SSF54913">
    <property type="entry name" value="GlnB-like"/>
    <property type="match status" value="1"/>
</dbReference>
<dbReference type="InterPro" id="IPR004323">
    <property type="entry name" value="Ion_tolerance_CutA"/>
</dbReference>
<comment type="caution">
    <text evidence="2">The sequence shown here is derived from an EMBL/GenBank/DDBJ whole genome shotgun (WGS) entry which is preliminary data.</text>
</comment>
<evidence type="ECO:0000313" key="3">
    <source>
        <dbReference type="Proteomes" id="UP000434044"/>
    </source>
</evidence>
<accession>A0A6N8ED72</accession>
<dbReference type="PANTHER" id="PTHR23419:SF8">
    <property type="entry name" value="FI09726P"/>
    <property type="match status" value="1"/>
</dbReference>